<keyword evidence="8 10" id="KW-0472">Membrane</keyword>
<evidence type="ECO:0000256" key="5">
    <source>
        <dbReference type="ARBA" id="ARBA00022729"/>
    </source>
</evidence>
<evidence type="ECO:0000256" key="10">
    <source>
        <dbReference type="PROSITE-ProRule" id="PRU01360"/>
    </source>
</evidence>
<dbReference type="InterPro" id="IPR012910">
    <property type="entry name" value="Plug_dom"/>
</dbReference>
<dbReference type="CDD" id="cd01347">
    <property type="entry name" value="ligand_gated_channel"/>
    <property type="match status" value="1"/>
</dbReference>
<dbReference type="Proteomes" id="UP000190989">
    <property type="component" value="Unassembled WGS sequence"/>
</dbReference>
<organism evidence="16 17">
    <name type="scientific">Novosphingobium mathurense</name>
    <dbReference type="NCBI Taxonomy" id="428990"/>
    <lineage>
        <taxon>Bacteria</taxon>
        <taxon>Pseudomonadati</taxon>
        <taxon>Pseudomonadota</taxon>
        <taxon>Alphaproteobacteria</taxon>
        <taxon>Sphingomonadales</taxon>
        <taxon>Sphingomonadaceae</taxon>
        <taxon>Novosphingobium</taxon>
    </lineage>
</organism>
<feature type="region of interest" description="Disordered" evidence="12">
    <location>
        <begin position="277"/>
        <end position="300"/>
    </location>
</feature>
<dbReference type="GO" id="GO:0044718">
    <property type="term" value="P:siderophore transmembrane transport"/>
    <property type="evidence" value="ECO:0007669"/>
    <property type="project" value="TreeGrafter"/>
</dbReference>
<gene>
    <name evidence="16" type="ORF">SAMN06295987_106101</name>
</gene>
<keyword evidence="5 13" id="KW-0732">Signal</keyword>
<keyword evidence="3 10" id="KW-1134">Transmembrane beta strand</keyword>
<dbReference type="STRING" id="428990.SAMN06295987_106101"/>
<dbReference type="AlphaFoldDB" id="A0A1U6IG24"/>
<keyword evidence="7 11" id="KW-0798">TonB box</keyword>
<dbReference type="GO" id="GO:0015344">
    <property type="term" value="F:siderophore uptake transmembrane transporter activity"/>
    <property type="evidence" value="ECO:0007669"/>
    <property type="project" value="TreeGrafter"/>
</dbReference>
<dbReference type="InterPro" id="IPR000531">
    <property type="entry name" value="Beta-barrel_TonB"/>
</dbReference>
<protein>
    <submittedName>
        <fullName evidence="16">Outer membrane receptor for ferrienterochelin and colicins</fullName>
    </submittedName>
</protein>
<sequence length="676" mass="72855">MRSIRNSNYWWAILRTLKCMLRSGVAATGIGICAFSTGASAAGIDPGATNTSQIVVTATTREQEVKDAPASISVITREDIERLPYREITDALMEIPGVTVTAGEGNSRDISIRGMSSQYTLILVDGRRLSARESRTNGGSISEGGLLPPLESIERIEVVRGPMSSLYGSDAMGGVVNVITRAIATDWSGSLRANGTMQLGRKFGNLGDANFYLSGPVSKGVGLQLNGSVNRRQEDNVAGGTPERKDETIAGKLGFEISPEHRLLVEGGYYRQKTTATIGKSGISNPRRPEPDGTQSSMTQNRYVGSVTHIGDWGFASSNSYLQYENAEHVEGRKRIANTVGQSIWSVPLPSNNLTLGGYYRFEDLTDLTGNGLAGSTRVGTTRSSWAVFAENELSILDTLRLTGGIRLDNDEQYGAHWTPRAYLVWNVSDGVTLKGGYSQGFRAPGLRQTLADWGQTSRGGTIYGNPDLEAETSRTFEAAALYDGGGFSASLTAYDTRFKDKITRVTCQAAGAWCVDEPLSSIGRLPTTYVNVDEARIRGVELTFDVRLTSTLRLNASGTLTDSEQLTGANAGAALNDTPKQQASGSLNWQPNDRLSAYARAIFRGREAVTEAQISGENTVAPSYTTVDVGASYRISPAVTVHGGVQNLLDKRVDYDTYAYVIDPARLWMGVTARF</sequence>
<keyword evidence="9 10" id="KW-0998">Cell outer membrane</keyword>
<dbReference type="PANTHER" id="PTHR30069:SF53">
    <property type="entry name" value="COLICIN I RECEPTOR-RELATED"/>
    <property type="match status" value="1"/>
</dbReference>
<reference evidence="17" key="1">
    <citation type="submission" date="2017-02" db="EMBL/GenBank/DDBJ databases">
        <authorList>
            <person name="Varghese N."/>
            <person name="Submissions S."/>
        </authorList>
    </citation>
    <scope>NUCLEOTIDE SEQUENCE [LARGE SCALE GENOMIC DNA]</scope>
    <source>
        <strain evidence="17">SM117</strain>
    </source>
</reference>
<dbReference type="Pfam" id="PF00593">
    <property type="entry name" value="TonB_dep_Rec_b-barrel"/>
    <property type="match status" value="1"/>
</dbReference>
<dbReference type="Pfam" id="PF07715">
    <property type="entry name" value="Plug"/>
    <property type="match status" value="1"/>
</dbReference>
<dbReference type="PANTHER" id="PTHR30069">
    <property type="entry name" value="TONB-DEPENDENT OUTER MEMBRANE RECEPTOR"/>
    <property type="match status" value="1"/>
</dbReference>
<keyword evidence="2 10" id="KW-0813">Transport</keyword>
<evidence type="ECO:0000256" key="12">
    <source>
        <dbReference type="SAM" id="MobiDB-lite"/>
    </source>
</evidence>
<evidence type="ECO:0000256" key="2">
    <source>
        <dbReference type="ARBA" id="ARBA00022448"/>
    </source>
</evidence>
<proteinExistence type="inferred from homology"/>
<keyword evidence="6" id="KW-0406">Ion transport</keyword>
<comment type="similarity">
    <text evidence="10 11">Belongs to the TonB-dependent receptor family.</text>
</comment>
<evidence type="ECO:0000259" key="14">
    <source>
        <dbReference type="Pfam" id="PF00593"/>
    </source>
</evidence>
<evidence type="ECO:0000256" key="11">
    <source>
        <dbReference type="RuleBase" id="RU003357"/>
    </source>
</evidence>
<evidence type="ECO:0000313" key="16">
    <source>
        <dbReference type="EMBL" id="SLK06954.1"/>
    </source>
</evidence>
<evidence type="ECO:0000256" key="1">
    <source>
        <dbReference type="ARBA" id="ARBA00004571"/>
    </source>
</evidence>
<dbReference type="InterPro" id="IPR039426">
    <property type="entry name" value="TonB-dep_rcpt-like"/>
</dbReference>
<feature type="domain" description="TonB-dependent receptor-like beta-barrel" evidence="14">
    <location>
        <begin position="216"/>
        <end position="649"/>
    </location>
</feature>
<evidence type="ECO:0000256" key="13">
    <source>
        <dbReference type="SAM" id="SignalP"/>
    </source>
</evidence>
<evidence type="ECO:0000256" key="6">
    <source>
        <dbReference type="ARBA" id="ARBA00023065"/>
    </source>
</evidence>
<evidence type="ECO:0000256" key="3">
    <source>
        <dbReference type="ARBA" id="ARBA00022452"/>
    </source>
</evidence>
<name>A0A1U6IG24_9SPHN</name>
<evidence type="ECO:0000256" key="9">
    <source>
        <dbReference type="ARBA" id="ARBA00023237"/>
    </source>
</evidence>
<dbReference type="InterPro" id="IPR036942">
    <property type="entry name" value="Beta-barrel_TonB_sf"/>
</dbReference>
<accession>A0A1U6IG24</accession>
<feature type="chain" id="PRO_5012278844" evidence="13">
    <location>
        <begin position="42"/>
        <end position="676"/>
    </location>
</feature>
<keyword evidence="17" id="KW-1185">Reference proteome</keyword>
<evidence type="ECO:0000256" key="4">
    <source>
        <dbReference type="ARBA" id="ARBA00022692"/>
    </source>
</evidence>
<dbReference type="SUPFAM" id="SSF56935">
    <property type="entry name" value="Porins"/>
    <property type="match status" value="1"/>
</dbReference>
<dbReference type="InterPro" id="IPR037066">
    <property type="entry name" value="Plug_dom_sf"/>
</dbReference>
<evidence type="ECO:0000259" key="15">
    <source>
        <dbReference type="Pfam" id="PF07715"/>
    </source>
</evidence>
<dbReference type="PROSITE" id="PS52016">
    <property type="entry name" value="TONB_DEPENDENT_REC_3"/>
    <property type="match status" value="1"/>
</dbReference>
<dbReference type="GO" id="GO:0009279">
    <property type="term" value="C:cell outer membrane"/>
    <property type="evidence" value="ECO:0007669"/>
    <property type="project" value="UniProtKB-SubCell"/>
</dbReference>
<feature type="signal peptide" evidence="13">
    <location>
        <begin position="1"/>
        <end position="41"/>
    </location>
</feature>
<dbReference type="Gene3D" id="2.170.130.10">
    <property type="entry name" value="TonB-dependent receptor, plug domain"/>
    <property type="match status" value="1"/>
</dbReference>
<evidence type="ECO:0000256" key="7">
    <source>
        <dbReference type="ARBA" id="ARBA00023077"/>
    </source>
</evidence>
<comment type="subcellular location">
    <subcellularLocation>
        <location evidence="1 10">Cell outer membrane</location>
        <topology evidence="1 10">Multi-pass membrane protein</topology>
    </subcellularLocation>
</comment>
<dbReference type="Gene3D" id="2.40.170.20">
    <property type="entry name" value="TonB-dependent receptor, beta-barrel domain"/>
    <property type="match status" value="1"/>
</dbReference>
<keyword evidence="16" id="KW-0675">Receptor</keyword>
<dbReference type="EMBL" id="FVZE01000006">
    <property type="protein sequence ID" value="SLK06954.1"/>
    <property type="molecule type" value="Genomic_DNA"/>
</dbReference>
<feature type="domain" description="TonB-dependent receptor plug" evidence="15">
    <location>
        <begin position="65"/>
        <end position="175"/>
    </location>
</feature>
<evidence type="ECO:0000256" key="8">
    <source>
        <dbReference type="ARBA" id="ARBA00023136"/>
    </source>
</evidence>
<keyword evidence="4 10" id="KW-0812">Transmembrane</keyword>
<evidence type="ECO:0000313" key="17">
    <source>
        <dbReference type="Proteomes" id="UP000190989"/>
    </source>
</evidence>